<reference evidence="1" key="1">
    <citation type="submission" date="2021-07" db="EMBL/GenBank/DDBJ databases">
        <authorList>
            <person name="Durling M."/>
        </authorList>
    </citation>
    <scope>NUCLEOTIDE SEQUENCE</scope>
</reference>
<keyword evidence="2" id="KW-1185">Reference proteome</keyword>
<dbReference type="AlphaFoldDB" id="A0A9N9LHI3"/>
<proteinExistence type="predicted"/>
<organism evidence="1 2">
    <name type="scientific">Hymenoscyphus albidus</name>
    <dbReference type="NCBI Taxonomy" id="595503"/>
    <lineage>
        <taxon>Eukaryota</taxon>
        <taxon>Fungi</taxon>
        <taxon>Dikarya</taxon>
        <taxon>Ascomycota</taxon>
        <taxon>Pezizomycotina</taxon>
        <taxon>Leotiomycetes</taxon>
        <taxon>Helotiales</taxon>
        <taxon>Helotiaceae</taxon>
        <taxon>Hymenoscyphus</taxon>
    </lineage>
</organism>
<dbReference type="Gene3D" id="3.40.50.150">
    <property type="entry name" value="Vaccinia Virus protein VP39"/>
    <property type="match status" value="1"/>
</dbReference>
<comment type="caution">
    <text evidence="1">The sequence shown here is derived from an EMBL/GenBank/DDBJ whole genome shotgun (WGS) entry which is preliminary data.</text>
</comment>
<evidence type="ECO:0000313" key="2">
    <source>
        <dbReference type="Proteomes" id="UP000701801"/>
    </source>
</evidence>
<gene>
    <name evidence="1" type="ORF">HYALB_00006394</name>
</gene>
<protein>
    <recommendedName>
        <fullName evidence="3">S-adenosyl-L-methionine-dependent methyltransferase</fullName>
    </recommendedName>
</protein>
<dbReference type="Proteomes" id="UP000701801">
    <property type="component" value="Unassembled WGS sequence"/>
</dbReference>
<dbReference type="OrthoDB" id="3647at2759"/>
<dbReference type="InterPro" id="IPR029063">
    <property type="entry name" value="SAM-dependent_MTases_sf"/>
</dbReference>
<sequence>MVSEYNTLFSNQGIPPSEMCAKVGNLLDASDPSPVSLSGPSFFNFDIVAVGLGFHHFEDPFFAAKQLVARLKVGGVLMVIDFLPHEHVHGHTHAASKTVVHHGFEMEEVRRMFGDVGAGGGFDLQVLGRGVVFKGAREGGEEMRRSVFMARGTKV</sequence>
<name>A0A9N9LHI3_9HELO</name>
<evidence type="ECO:0008006" key="3">
    <source>
        <dbReference type="Google" id="ProtNLM"/>
    </source>
</evidence>
<dbReference type="EMBL" id="CAJVRM010000066">
    <property type="protein sequence ID" value="CAG8973225.1"/>
    <property type="molecule type" value="Genomic_DNA"/>
</dbReference>
<accession>A0A9N9LHI3</accession>
<evidence type="ECO:0000313" key="1">
    <source>
        <dbReference type="EMBL" id="CAG8973225.1"/>
    </source>
</evidence>
<dbReference type="SUPFAM" id="SSF53335">
    <property type="entry name" value="S-adenosyl-L-methionine-dependent methyltransferases"/>
    <property type="match status" value="1"/>
</dbReference>